<dbReference type="OrthoDB" id="9799199at2"/>
<evidence type="ECO:0000256" key="19">
    <source>
        <dbReference type="SAM" id="Coils"/>
    </source>
</evidence>
<sequence length="337" mass="36313">MMNDPHEPRTGKVPRVAARKRLSRDELQSQLKAKRADIERQVQATRAQIDQANERIEARTGRNLVLAIGIGLVLGVLLISSLIFLKWVFVIFAALIVAITTFELVQALNKSGRRIDAIPQVVFGVGIVASGYLGDGAVRWSALLGSIAVVVVWRLIAQMASQTSRSAIDTVADLATGAFVQIYVPFLASFAVVLVRQEGGQWWVLAFLILVVSVDTGAYVAGLNFGKHPMAPRISPKKTWEGFIGAGIAAVIAGVLLALFMLQVEWWVGIILGLLILGTATMGDLTESLIKRDMGVKDMSSWLPGHGGILDRLDSMLPSAPIALAVFLIVNLQTSLG</sequence>
<keyword evidence="12 18" id="KW-0548">Nucleotidyltransferase</keyword>
<dbReference type="PANTHER" id="PTHR46382">
    <property type="entry name" value="PHOSPHATIDATE CYTIDYLYLTRANSFERASE"/>
    <property type="match status" value="1"/>
</dbReference>
<evidence type="ECO:0000256" key="12">
    <source>
        <dbReference type="ARBA" id="ARBA00022695"/>
    </source>
</evidence>
<feature type="transmembrane region" description="Helical" evidence="20">
    <location>
        <begin position="178"/>
        <end position="196"/>
    </location>
</feature>
<evidence type="ECO:0000256" key="10">
    <source>
        <dbReference type="ARBA" id="ARBA00022679"/>
    </source>
</evidence>
<feature type="transmembrane region" description="Helical" evidence="20">
    <location>
        <begin position="64"/>
        <end position="81"/>
    </location>
</feature>
<evidence type="ECO:0000313" key="21">
    <source>
        <dbReference type="EMBL" id="SKC47309.1"/>
    </source>
</evidence>
<dbReference type="InterPro" id="IPR000374">
    <property type="entry name" value="PC_trans"/>
</dbReference>
<keyword evidence="13 20" id="KW-1133">Transmembrane helix</keyword>
<dbReference type="RefSeq" id="WP_079727365.1">
    <property type="nucleotide sequence ID" value="NZ_FUZP01000001.1"/>
</dbReference>
<keyword evidence="19" id="KW-0175">Coiled coil</keyword>
<proteinExistence type="inferred from homology"/>
<feature type="transmembrane region" description="Helical" evidence="20">
    <location>
        <begin position="266"/>
        <end position="285"/>
    </location>
</feature>
<evidence type="ECO:0000256" key="11">
    <source>
        <dbReference type="ARBA" id="ARBA00022692"/>
    </source>
</evidence>
<evidence type="ECO:0000256" key="8">
    <source>
        <dbReference type="ARBA" id="ARBA00022475"/>
    </source>
</evidence>
<evidence type="ECO:0000256" key="6">
    <source>
        <dbReference type="ARBA" id="ARBA00012487"/>
    </source>
</evidence>
<keyword evidence="16" id="KW-0594">Phospholipid biosynthesis</keyword>
<dbReference type="EMBL" id="FUZP01000001">
    <property type="protein sequence ID" value="SKC47309.1"/>
    <property type="molecule type" value="Genomic_DNA"/>
</dbReference>
<keyword evidence="9" id="KW-0444">Lipid biosynthesis</keyword>
<evidence type="ECO:0000256" key="3">
    <source>
        <dbReference type="ARBA" id="ARBA00005119"/>
    </source>
</evidence>
<dbReference type="UniPathway" id="UPA00557">
    <property type="reaction ID" value="UER00614"/>
</dbReference>
<organism evidence="21 22">
    <name type="scientific">Okibacterium fritillariae</name>
    <dbReference type="NCBI Taxonomy" id="123320"/>
    <lineage>
        <taxon>Bacteria</taxon>
        <taxon>Bacillati</taxon>
        <taxon>Actinomycetota</taxon>
        <taxon>Actinomycetes</taxon>
        <taxon>Micrococcales</taxon>
        <taxon>Microbacteriaceae</taxon>
        <taxon>Okibacterium</taxon>
    </lineage>
</organism>
<reference evidence="21 22" key="1">
    <citation type="submission" date="2017-02" db="EMBL/GenBank/DDBJ databases">
        <authorList>
            <person name="Peterson S.W."/>
        </authorList>
    </citation>
    <scope>NUCLEOTIDE SEQUENCE [LARGE SCALE GENOMIC DNA]</scope>
    <source>
        <strain evidence="21 22">VKM Ac-2059</strain>
    </source>
</reference>
<evidence type="ECO:0000313" key="22">
    <source>
        <dbReference type="Proteomes" id="UP000190857"/>
    </source>
</evidence>
<evidence type="ECO:0000256" key="14">
    <source>
        <dbReference type="ARBA" id="ARBA00023098"/>
    </source>
</evidence>
<keyword evidence="15 20" id="KW-0472">Membrane</keyword>
<dbReference type="GO" id="GO:0004605">
    <property type="term" value="F:phosphatidate cytidylyltransferase activity"/>
    <property type="evidence" value="ECO:0007669"/>
    <property type="project" value="UniProtKB-EC"/>
</dbReference>
<feature type="transmembrane region" description="Helical" evidence="20">
    <location>
        <begin position="140"/>
        <end position="157"/>
    </location>
</feature>
<dbReference type="GO" id="GO:0005886">
    <property type="term" value="C:plasma membrane"/>
    <property type="evidence" value="ECO:0007669"/>
    <property type="project" value="UniProtKB-SubCell"/>
</dbReference>
<evidence type="ECO:0000256" key="9">
    <source>
        <dbReference type="ARBA" id="ARBA00022516"/>
    </source>
</evidence>
<feature type="coiled-coil region" evidence="19">
    <location>
        <begin position="24"/>
        <end position="55"/>
    </location>
</feature>
<evidence type="ECO:0000256" key="20">
    <source>
        <dbReference type="SAM" id="Phobius"/>
    </source>
</evidence>
<dbReference type="Proteomes" id="UP000190857">
    <property type="component" value="Unassembled WGS sequence"/>
</dbReference>
<keyword evidence="8" id="KW-1003">Cell membrane</keyword>
<evidence type="ECO:0000256" key="5">
    <source>
        <dbReference type="ARBA" id="ARBA00010185"/>
    </source>
</evidence>
<keyword evidence="14" id="KW-0443">Lipid metabolism</keyword>
<comment type="similarity">
    <text evidence="5 18">Belongs to the CDS family.</text>
</comment>
<feature type="transmembrane region" description="Helical" evidence="20">
    <location>
        <begin position="87"/>
        <end position="105"/>
    </location>
</feature>
<gene>
    <name evidence="21" type="ORF">SAMN06309945_1298</name>
</gene>
<evidence type="ECO:0000256" key="7">
    <source>
        <dbReference type="ARBA" id="ARBA00019373"/>
    </source>
</evidence>
<comment type="pathway">
    <text evidence="3 18">Phospholipid metabolism; CDP-diacylglycerol biosynthesis; CDP-diacylglycerol from sn-glycerol 3-phosphate: step 3/3.</text>
</comment>
<dbReference type="GO" id="GO:0016024">
    <property type="term" value="P:CDP-diacylglycerol biosynthetic process"/>
    <property type="evidence" value="ECO:0007669"/>
    <property type="project" value="UniProtKB-UniPathway"/>
</dbReference>
<keyword evidence="11 18" id="KW-0812">Transmembrane</keyword>
<dbReference type="PROSITE" id="PS01315">
    <property type="entry name" value="CDS"/>
    <property type="match status" value="1"/>
</dbReference>
<name>A0A1T5J7F2_9MICO</name>
<comment type="subcellular location">
    <subcellularLocation>
        <location evidence="2">Cell membrane</location>
        <topology evidence="2">Multi-pass membrane protein</topology>
    </subcellularLocation>
</comment>
<dbReference type="STRING" id="123320.SAMN06309945_1298"/>
<evidence type="ECO:0000256" key="17">
    <source>
        <dbReference type="ARBA" id="ARBA00023264"/>
    </source>
</evidence>
<dbReference type="EC" id="2.7.7.41" evidence="6 18"/>
<dbReference type="PANTHER" id="PTHR46382:SF1">
    <property type="entry name" value="PHOSPHATIDATE CYTIDYLYLTRANSFERASE"/>
    <property type="match status" value="1"/>
</dbReference>
<evidence type="ECO:0000256" key="16">
    <source>
        <dbReference type="ARBA" id="ARBA00023209"/>
    </source>
</evidence>
<feature type="transmembrane region" description="Helical" evidence="20">
    <location>
        <begin position="242"/>
        <end position="260"/>
    </location>
</feature>
<evidence type="ECO:0000256" key="18">
    <source>
        <dbReference type="RuleBase" id="RU003938"/>
    </source>
</evidence>
<evidence type="ECO:0000256" key="1">
    <source>
        <dbReference type="ARBA" id="ARBA00001698"/>
    </source>
</evidence>
<comment type="pathway">
    <text evidence="4">Lipid metabolism.</text>
</comment>
<feature type="transmembrane region" description="Helical" evidence="20">
    <location>
        <begin position="202"/>
        <end position="221"/>
    </location>
</feature>
<keyword evidence="22" id="KW-1185">Reference proteome</keyword>
<evidence type="ECO:0000256" key="15">
    <source>
        <dbReference type="ARBA" id="ARBA00023136"/>
    </source>
</evidence>
<accession>A0A1T5J7F2</accession>
<keyword evidence="17" id="KW-1208">Phospholipid metabolism</keyword>
<dbReference type="Pfam" id="PF01148">
    <property type="entry name" value="CTP_transf_1"/>
    <property type="match status" value="1"/>
</dbReference>
<keyword evidence="10 18" id="KW-0808">Transferase</keyword>
<evidence type="ECO:0000256" key="4">
    <source>
        <dbReference type="ARBA" id="ARBA00005189"/>
    </source>
</evidence>
<dbReference type="AlphaFoldDB" id="A0A1T5J7F2"/>
<evidence type="ECO:0000256" key="2">
    <source>
        <dbReference type="ARBA" id="ARBA00004651"/>
    </source>
</evidence>
<evidence type="ECO:0000256" key="13">
    <source>
        <dbReference type="ARBA" id="ARBA00022989"/>
    </source>
</evidence>
<comment type="catalytic activity">
    <reaction evidence="1 18">
        <text>a 1,2-diacyl-sn-glycero-3-phosphate + CTP + H(+) = a CDP-1,2-diacyl-sn-glycerol + diphosphate</text>
        <dbReference type="Rhea" id="RHEA:16229"/>
        <dbReference type="ChEBI" id="CHEBI:15378"/>
        <dbReference type="ChEBI" id="CHEBI:33019"/>
        <dbReference type="ChEBI" id="CHEBI:37563"/>
        <dbReference type="ChEBI" id="CHEBI:58332"/>
        <dbReference type="ChEBI" id="CHEBI:58608"/>
        <dbReference type="EC" id="2.7.7.41"/>
    </reaction>
</comment>
<protein>
    <recommendedName>
        <fullName evidence="7 18">Phosphatidate cytidylyltransferase</fullName>
        <ecNumber evidence="6 18">2.7.7.41</ecNumber>
    </recommendedName>
</protein>